<evidence type="ECO:0000313" key="3">
    <source>
        <dbReference type="Proteomes" id="UP000310374"/>
    </source>
</evidence>
<comment type="caution">
    <text evidence="2">The sequence shown here is derived from an EMBL/GenBank/DDBJ whole genome shotgun (WGS) entry which is preliminary data.</text>
</comment>
<dbReference type="AlphaFoldDB" id="A0AB74K6I1"/>
<evidence type="ECO:0000256" key="1">
    <source>
        <dbReference type="SAM" id="SignalP"/>
    </source>
</evidence>
<evidence type="ECO:0000313" key="2">
    <source>
        <dbReference type="EMBL" id="THX35380.1"/>
    </source>
</evidence>
<feature type="chain" id="PRO_5044503633" evidence="1">
    <location>
        <begin position="17"/>
        <end position="255"/>
    </location>
</feature>
<accession>A0AB74K6I1</accession>
<proteinExistence type="predicted"/>
<protein>
    <submittedName>
        <fullName evidence="2">Uncharacterized protein</fullName>
    </submittedName>
</protein>
<reference evidence="2 3" key="1">
    <citation type="submission" date="2018-10" db="EMBL/GenBank/DDBJ databases">
        <title>Fifty Aureobasidium pullulans genomes reveal a recombining polyextremotolerant generalist.</title>
        <authorList>
            <person name="Gostincar C."/>
            <person name="Turk M."/>
            <person name="Zajc J."/>
            <person name="Gunde-Cimerman N."/>
        </authorList>
    </citation>
    <scope>NUCLEOTIDE SEQUENCE [LARGE SCALE GENOMIC DNA]</scope>
    <source>
        <strain evidence="2 3">EXF-10081</strain>
    </source>
</reference>
<feature type="signal peptide" evidence="1">
    <location>
        <begin position="1"/>
        <end position="16"/>
    </location>
</feature>
<name>A0AB74K6I1_AURPU</name>
<keyword evidence="1" id="KW-0732">Signal</keyword>
<dbReference type="EMBL" id="QZAT01000002">
    <property type="protein sequence ID" value="THX35380.1"/>
    <property type="molecule type" value="Genomic_DNA"/>
</dbReference>
<organism evidence="2 3">
    <name type="scientific">Aureobasidium pullulans</name>
    <name type="common">Black yeast</name>
    <name type="synonym">Pullularia pullulans</name>
    <dbReference type="NCBI Taxonomy" id="5580"/>
    <lineage>
        <taxon>Eukaryota</taxon>
        <taxon>Fungi</taxon>
        <taxon>Dikarya</taxon>
        <taxon>Ascomycota</taxon>
        <taxon>Pezizomycotina</taxon>
        <taxon>Dothideomycetes</taxon>
        <taxon>Dothideomycetidae</taxon>
        <taxon>Dothideales</taxon>
        <taxon>Saccotheciaceae</taxon>
        <taxon>Aureobasidium</taxon>
    </lineage>
</organism>
<gene>
    <name evidence="2" type="ORF">D6D12_00324</name>
</gene>
<sequence>MKLSTVFGASAVVAGALTGATTTESDSVLARDVDASYREKVVAAPADNRDCNSAEHRDTDTKVQNHCHKFDKPFVSLSVTRKSGHNNAINGQQPCYALVFTDYKCKVNGLKVVDLNDVSQLGVCHNLDDLDRPAGSEGVAGHSWMWVCGQKSIDKHLPKNKKTPKIKDTSAITVNKDISTTTVVSVATTIMDCSLTTELGFSTTASSNVITKTSIETSVATHHVAHTHVITHIQSLMIPFSSTYSVCDVEVSTLY</sequence>
<dbReference type="Proteomes" id="UP000310374">
    <property type="component" value="Unassembled WGS sequence"/>
</dbReference>